<organism evidence="3 4">
    <name type="scientific">Cylicocyclus nassatus</name>
    <name type="common">Nematode worm</name>
    <dbReference type="NCBI Taxonomy" id="53992"/>
    <lineage>
        <taxon>Eukaryota</taxon>
        <taxon>Metazoa</taxon>
        <taxon>Ecdysozoa</taxon>
        <taxon>Nematoda</taxon>
        <taxon>Chromadorea</taxon>
        <taxon>Rhabditida</taxon>
        <taxon>Rhabditina</taxon>
        <taxon>Rhabditomorpha</taxon>
        <taxon>Strongyloidea</taxon>
        <taxon>Strongylidae</taxon>
        <taxon>Cylicocyclus</taxon>
    </lineage>
</organism>
<feature type="region of interest" description="Disordered" evidence="1">
    <location>
        <begin position="1"/>
        <end position="20"/>
    </location>
</feature>
<name>A0AA36MC48_CYLNA</name>
<dbReference type="AlphaFoldDB" id="A0AA36MC48"/>
<keyword evidence="4" id="KW-1185">Reference proteome</keyword>
<feature type="compositionally biased region" description="Polar residues" evidence="1">
    <location>
        <begin position="1"/>
        <end position="10"/>
    </location>
</feature>
<reference evidence="3" key="1">
    <citation type="submission" date="2023-07" db="EMBL/GenBank/DDBJ databases">
        <authorList>
            <consortium name="CYATHOMIX"/>
        </authorList>
    </citation>
    <scope>NUCLEOTIDE SEQUENCE</scope>
    <source>
        <strain evidence="3">N/A</strain>
    </source>
</reference>
<feature type="transmembrane region" description="Helical" evidence="2">
    <location>
        <begin position="60"/>
        <end position="83"/>
    </location>
</feature>
<comment type="caution">
    <text evidence="3">The sequence shown here is derived from an EMBL/GenBank/DDBJ whole genome shotgun (WGS) entry which is preliminary data.</text>
</comment>
<keyword evidence="2" id="KW-0812">Transmembrane</keyword>
<evidence type="ECO:0000256" key="2">
    <source>
        <dbReference type="SAM" id="Phobius"/>
    </source>
</evidence>
<protein>
    <submittedName>
        <fullName evidence="3">Uncharacterized protein</fullName>
    </submittedName>
</protein>
<accession>A0AA36MC48</accession>
<evidence type="ECO:0000256" key="1">
    <source>
        <dbReference type="SAM" id="MobiDB-lite"/>
    </source>
</evidence>
<dbReference type="EMBL" id="CATQJL010000316">
    <property type="protein sequence ID" value="CAJ0605120.1"/>
    <property type="molecule type" value="Genomic_DNA"/>
</dbReference>
<sequence length="87" mass="9706">MFRNYSSPYGDNNGGSLYPARDVFDTRENLTARRNSAEARNNDNVDMQVQSRRITRVMNFMNIAFFVLLISGAALTAVITLIAKSGV</sequence>
<evidence type="ECO:0000313" key="4">
    <source>
        <dbReference type="Proteomes" id="UP001176961"/>
    </source>
</evidence>
<evidence type="ECO:0000313" key="3">
    <source>
        <dbReference type="EMBL" id="CAJ0605120.1"/>
    </source>
</evidence>
<dbReference type="Proteomes" id="UP001176961">
    <property type="component" value="Unassembled WGS sequence"/>
</dbReference>
<gene>
    <name evidence="3" type="ORF">CYNAS_LOCUS17103</name>
</gene>
<keyword evidence="2" id="KW-1133">Transmembrane helix</keyword>
<proteinExistence type="predicted"/>
<keyword evidence="2" id="KW-0472">Membrane</keyword>